<dbReference type="CDD" id="cd06339">
    <property type="entry name" value="PBP1_YraM_LppC_lipoprotein-like"/>
    <property type="match status" value="1"/>
</dbReference>
<accession>A0A0F4QNY6</accession>
<dbReference type="GO" id="GO:0031241">
    <property type="term" value="C:periplasmic side of cell outer membrane"/>
    <property type="evidence" value="ECO:0007669"/>
    <property type="project" value="TreeGrafter"/>
</dbReference>
<dbReference type="Gene3D" id="3.40.50.2300">
    <property type="match status" value="2"/>
</dbReference>
<dbReference type="PROSITE" id="PS51257">
    <property type="entry name" value="PROKAR_LIPOPROTEIN"/>
    <property type="match status" value="1"/>
</dbReference>
<dbReference type="GO" id="GO:0009252">
    <property type="term" value="P:peptidoglycan biosynthetic process"/>
    <property type="evidence" value="ECO:0007669"/>
    <property type="project" value="TreeGrafter"/>
</dbReference>
<dbReference type="Proteomes" id="UP000033452">
    <property type="component" value="Unassembled WGS sequence"/>
</dbReference>
<evidence type="ECO:0000256" key="1">
    <source>
        <dbReference type="ARBA" id="ARBA00023136"/>
    </source>
</evidence>
<keyword evidence="3" id="KW-1185">Reference proteome</keyword>
<evidence type="ECO:0000313" key="2">
    <source>
        <dbReference type="EMBL" id="KJZ08367.1"/>
    </source>
</evidence>
<reference evidence="2 3" key="1">
    <citation type="journal article" date="2015" name="BMC Genomics">
        <title>Genome mining reveals unlocked bioactive potential of marine Gram-negative bacteria.</title>
        <authorList>
            <person name="Machado H."/>
            <person name="Sonnenschein E.C."/>
            <person name="Melchiorsen J."/>
            <person name="Gram L."/>
        </authorList>
    </citation>
    <scope>NUCLEOTIDE SEQUENCE [LARGE SCALE GENOMIC DNA]</scope>
    <source>
        <strain evidence="2 3">S2471</strain>
    </source>
</reference>
<comment type="caution">
    <text evidence="2">The sequence shown here is derived from an EMBL/GenBank/DDBJ whole genome shotgun (WGS) entry which is preliminary data.</text>
</comment>
<name>A0A0F4QNY6_9GAMM</name>
<dbReference type="EMBL" id="JXYA01000027">
    <property type="protein sequence ID" value="KJZ08367.1"/>
    <property type="molecule type" value="Genomic_DNA"/>
</dbReference>
<dbReference type="RefSeq" id="WP_046005459.1">
    <property type="nucleotide sequence ID" value="NZ_JXYA01000027.1"/>
</dbReference>
<dbReference type="InterPro" id="IPR028082">
    <property type="entry name" value="Peripla_BP_I"/>
</dbReference>
<keyword evidence="1" id="KW-0472">Membrane</keyword>
<gene>
    <name evidence="2" type="ORF">TW77_12630</name>
</gene>
<organism evidence="2 3">
    <name type="scientific">Pseudoalteromonas rubra</name>
    <dbReference type="NCBI Taxonomy" id="43658"/>
    <lineage>
        <taxon>Bacteria</taxon>
        <taxon>Pseudomonadati</taxon>
        <taxon>Pseudomonadota</taxon>
        <taxon>Gammaproteobacteria</taxon>
        <taxon>Alteromonadales</taxon>
        <taxon>Pseudoalteromonadaceae</taxon>
        <taxon>Pseudoalteromonas</taxon>
    </lineage>
</organism>
<proteinExistence type="predicted"/>
<dbReference type="Gene3D" id="1.25.40.650">
    <property type="match status" value="1"/>
</dbReference>
<dbReference type="AlphaFoldDB" id="A0A0F4QNY6"/>
<evidence type="ECO:0000313" key="3">
    <source>
        <dbReference type="Proteomes" id="UP000033452"/>
    </source>
</evidence>
<dbReference type="Pfam" id="PF04348">
    <property type="entry name" value="LppC"/>
    <property type="match status" value="1"/>
</dbReference>
<dbReference type="SUPFAM" id="SSF53822">
    <property type="entry name" value="Periplasmic binding protein-like I"/>
    <property type="match status" value="1"/>
</dbReference>
<protein>
    <submittedName>
        <fullName evidence="2">LppC lipoprotein</fullName>
    </submittedName>
</protein>
<dbReference type="InterPro" id="IPR007443">
    <property type="entry name" value="LpoA"/>
</dbReference>
<keyword evidence="2" id="KW-0449">Lipoprotein</keyword>
<sequence>MRLKNISLVIAVLSGLSACGTTPKTASTQDKQTLATTTTAPAEQLDAQGLFEKANRKQGASKIQLLYLARQAAIDEQNWPILEKACSELESKASVDHVQNKLYTALARQQQQKYSSALALLQTLESKLKLPDHQAWHQYLMGSVYAAQQLPKKALVHYFNSADLANKHQLVIAGLNQDIWQALQQLSSYALERFDRGTVIQQGWVKLAKYHQIYLGSTVQLHQALNNWQRRYTSHPGSEIIPTEVKTTLDLAPYDVTRIAVLLPTSGSSERLGRALKNGFLAAMDSNRVEEIFFIDETLDVAQIDKELGQSQAEFVIGPLLKSNVEKLTESTYLATTPALFLNTLDTPAALGNPNHYYFALDPEHEVEQAMVHFLAKGYQKPMLLAPDTASGKRLISHFEAQWQRYSETRPEVGFYSDSENMAEVVGQLLEVDSSKQRINTIKRMFRKELESETRSRRDIDAIYILGDAIETRLLKPYLDVNVSTFADRIPLYASSRSYSKQIDKTDKGDLEGLFFTEVPWMLPGAVKSQSLREQHSQLWPEQSDIEQRLFAMAYDALNLIPEIKQLSKIPGKEFDGLTGALTIKEANRINRQLSWAQYHKNQIRLVSLDQRPPTPLFMKQLYEDYQAQR</sequence>
<dbReference type="PANTHER" id="PTHR38038">
    <property type="entry name" value="PENICILLIN-BINDING PROTEIN ACTIVATOR LPOA"/>
    <property type="match status" value="1"/>
</dbReference>
<dbReference type="GO" id="GO:0030234">
    <property type="term" value="F:enzyme regulator activity"/>
    <property type="evidence" value="ECO:0007669"/>
    <property type="project" value="TreeGrafter"/>
</dbReference>
<dbReference type="PATRIC" id="fig|43658.5.peg.2669"/>
<dbReference type="OrthoDB" id="6708821at2"/>
<dbReference type="PANTHER" id="PTHR38038:SF1">
    <property type="entry name" value="PENICILLIN-BINDING PROTEIN ACTIVATOR LPOA"/>
    <property type="match status" value="1"/>
</dbReference>